<dbReference type="PANTHER" id="PTHR43196">
    <property type="entry name" value="SULFATE ADENYLYLTRANSFERASE SUBUNIT 2"/>
    <property type="match status" value="1"/>
</dbReference>
<dbReference type="NCBIfam" id="NF010367">
    <property type="entry name" value="PRK13795.1-2"/>
    <property type="match status" value="1"/>
</dbReference>
<dbReference type="Gene3D" id="2.30.130.10">
    <property type="entry name" value="PUA domain"/>
    <property type="match status" value="1"/>
</dbReference>
<dbReference type="SUPFAM" id="SSF52402">
    <property type="entry name" value="Adenine nucleotide alpha hydrolases-like"/>
    <property type="match status" value="1"/>
</dbReference>
<dbReference type="SUPFAM" id="SSF88697">
    <property type="entry name" value="PUA domain-like"/>
    <property type="match status" value="1"/>
</dbReference>
<accession>A0A832ZJ24</accession>
<name>A0A832ZJ24_9EURY</name>
<dbReference type="PANTHER" id="PTHR43196:SF2">
    <property type="entry name" value="PHOSPHOADENOSINE PHOSPHOSULFATE REDUCTASE"/>
    <property type="match status" value="1"/>
</dbReference>
<comment type="caution">
    <text evidence="3">The sequence shown here is derived from an EMBL/GenBank/DDBJ whole genome shotgun (WGS) entry which is preliminary data.</text>
</comment>
<evidence type="ECO:0000313" key="2">
    <source>
        <dbReference type="EMBL" id="HIP84424.1"/>
    </source>
</evidence>
<reference evidence="3" key="1">
    <citation type="journal article" date="2020" name="ISME J.">
        <title>Gammaproteobacteria mediating utilization of methyl-, sulfur- and petroleum organic compounds in deep ocean hydrothermal plumes.</title>
        <authorList>
            <person name="Zhou Z."/>
            <person name="Liu Y."/>
            <person name="Pan J."/>
            <person name="Cron B.R."/>
            <person name="Toner B.M."/>
            <person name="Anantharaman K."/>
            <person name="Breier J.A."/>
            <person name="Dick G.J."/>
            <person name="Li M."/>
        </authorList>
    </citation>
    <scope>NUCLEOTIDE SEQUENCE</scope>
    <source>
        <strain evidence="2">SZUA-1453</strain>
        <strain evidence="3">SZUA-1471</strain>
    </source>
</reference>
<dbReference type="CDD" id="cd23947">
    <property type="entry name" value="PAPS_reductase-like_YbdN"/>
    <property type="match status" value="1"/>
</dbReference>
<sequence>MKHFLGKIHLRWCKHCNLPVLDEKCNICKGDTEQVKITPPGDVRPAFPKDIEMINNILREQFDIKEDIFKNKIVLLNKSPGVDFTREIILDGTVFAIWKYDVEKANWSIIPTVEGARKIVNAGGFKKIVGIREDIVPYILERHASVLRPGVAYFSQDIRRGEEVIVVVMEGDTEHFKDIQVIGVGRARMDYREVMERDKGMVVKIRHAEAPREATYLRETGDFNRSIEKMVLANEHVIRRYEREAIGFIRNTVERIKKPVVVAYSGGKDSLTVLLLSLKALRERGIEFDVIFVDTGLELPETLENVEEVERKYNLKIIRIKSQEFWEKLQEYGPPGRDYRWCSKVCKMKPVERFISSRYRDGCLTLVGLRKYESINRSKKPRIWKSWHVKGQIQCAPILHWSAMHVWLYIFKNKAPYNKLYSLGFDRVGCYICPAMDLGEIELLKRYYPELWERWERYLREYAKKNNLDEEWIRSGWRWRYRVKDT</sequence>
<feature type="domain" description="PUA" evidence="1">
    <location>
        <begin position="127"/>
        <end position="210"/>
    </location>
</feature>
<dbReference type="InterPro" id="IPR036974">
    <property type="entry name" value="PUA_sf"/>
</dbReference>
<dbReference type="Pfam" id="PF01472">
    <property type="entry name" value="PUA"/>
    <property type="match status" value="1"/>
</dbReference>
<dbReference type="InterPro" id="IPR004521">
    <property type="entry name" value="Uncharacterised_CHP00451"/>
</dbReference>
<dbReference type="EMBL" id="DQUO01000002">
    <property type="protein sequence ID" value="HIP90768.1"/>
    <property type="molecule type" value="Genomic_DNA"/>
</dbReference>
<dbReference type="InterPro" id="IPR014729">
    <property type="entry name" value="Rossmann-like_a/b/a_fold"/>
</dbReference>
<proteinExistence type="predicted"/>
<evidence type="ECO:0000313" key="4">
    <source>
        <dbReference type="Proteomes" id="UP000618343"/>
    </source>
</evidence>
<dbReference type="SMART" id="SM00359">
    <property type="entry name" value="PUA"/>
    <property type="match status" value="1"/>
</dbReference>
<dbReference type="GO" id="GO:0003824">
    <property type="term" value="F:catalytic activity"/>
    <property type="evidence" value="ECO:0007669"/>
    <property type="project" value="InterPro"/>
</dbReference>
<dbReference type="InterPro" id="IPR002478">
    <property type="entry name" value="PUA"/>
</dbReference>
<evidence type="ECO:0000313" key="3">
    <source>
        <dbReference type="EMBL" id="HIP90768.1"/>
    </source>
</evidence>
<dbReference type="NCBIfam" id="TIGR00451">
    <property type="entry name" value="unchar_dom_2"/>
    <property type="match status" value="1"/>
</dbReference>
<dbReference type="InterPro" id="IPR050128">
    <property type="entry name" value="Sulfate_adenylyltrnsfr_sub2"/>
</dbReference>
<dbReference type="Pfam" id="PF01507">
    <property type="entry name" value="PAPS_reduct"/>
    <property type="match status" value="1"/>
</dbReference>
<organism evidence="3 4">
    <name type="scientific">Methanothermococcus okinawensis</name>
    <dbReference type="NCBI Taxonomy" id="155863"/>
    <lineage>
        <taxon>Archaea</taxon>
        <taxon>Methanobacteriati</taxon>
        <taxon>Methanobacteriota</taxon>
        <taxon>Methanomada group</taxon>
        <taxon>Methanococci</taxon>
        <taxon>Methanococcales</taxon>
        <taxon>Methanococcaceae</taxon>
        <taxon>Methanothermococcus</taxon>
    </lineage>
</organism>
<dbReference type="Gene3D" id="3.40.50.620">
    <property type="entry name" value="HUPs"/>
    <property type="match status" value="1"/>
</dbReference>
<dbReference type="EMBL" id="DQUI01000058">
    <property type="protein sequence ID" value="HIP84424.1"/>
    <property type="molecule type" value="Genomic_DNA"/>
</dbReference>
<dbReference type="Proteomes" id="UP000618343">
    <property type="component" value="Unassembled WGS sequence"/>
</dbReference>
<evidence type="ECO:0000259" key="1">
    <source>
        <dbReference type="SMART" id="SM00359"/>
    </source>
</evidence>
<gene>
    <name evidence="2" type="ORF">EYH15_02930</name>
    <name evidence="3" type="ORF">EYH21_00480</name>
</gene>
<protein>
    <recommendedName>
        <fullName evidence="1">PUA domain-containing protein</fullName>
    </recommendedName>
</protein>
<dbReference type="GO" id="GO:0003723">
    <property type="term" value="F:RNA binding"/>
    <property type="evidence" value="ECO:0007669"/>
    <property type="project" value="InterPro"/>
</dbReference>
<dbReference type="InterPro" id="IPR015947">
    <property type="entry name" value="PUA-like_sf"/>
</dbReference>
<dbReference type="AlphaFoldDB" id="A0A832ZJ24"/>
<dbReference type="Proteomes" id="UP000643554">
    <property type="component" value="Unassembled WGS sequence"/>
</dbReference>
<dbReference type="PROSITE" id="PS50890">
    <property type="entry name" value="PUA"/>
    <property type="match status" value="1"/>
</dbReference>
<dbReference type="InterPro" id="IPR002500">
    <property type="entry name" value="PAPS_reduct_dom"/>
</dbReference>